<feature type="region of interest" description="Disordered" evidence="1">
    <location>
        <begin position="54"/>
        <end position="77"/>
    </location>
</feature>
<comment type="caution">
    <text evidence="2">The sequence shown here is derived from an EMBL/GenBank/DDBJ whole genome shotgun (WGS) entry which is preliminary data.</text>
</comment>
<evidence type="ECO:0000313" key="2">
    <source>
        <dbReference type="EMBL" id="GCC47339.1"/>
    </source>
</evidence>
<gene>
    <name evidence="2" type="ORF">chiPu_0031761</name>
</gene>
<dbReference type="AlphaFoldDB" id="A0A401TXH3"/>
<reference evidence="2 3" key="1">
    <citation type="journal article" date="2018" name="Nat. Ecol. Evol.">
        <title>Shark genomes provide insights into elasmobranch evolution and the origin of vertebrates.</title>
        <authorList>
            <person name="Hara Y"/>
            <person name="Yamaguchi K"/>
            <person name="Onimaru K"/>
            <person name="Kadota M"/>
            <person name="Koyanagi M"/>
            <person name="Keeley SD"/>
            <person name="Tatsumi K"/>
            <person name="Tanaka K"/>
            <person name="Motone F"/>
            <person name="Kageyama Y"/>
            <person name="Nozu R"/>
            <person name="Adachi N"/>
            <person name="Nishimura O"/>
            <person name="Nakagawa R"/>
            <person name="Tanegashima C"/>
            <person name="Kiyatake I"/>
            <person name="Matsumoto R"/>
            <person name="Murakumo K"/>
            <person name="Nishida K"/>
            <person name="Terakita A"/>
            <person name="Kuratani S"/>
            <person name="Sato K"/>
            <person name="Hyodo S Kuraku.S."/>
        </authorList>
    </citation>
    <scope>NUCLEOTIDE SEQUENCE [LARGE SCALE GENOMIC DNA]</scope>
</reference>
<evidence type="ECO:0000256" key="1">
    <source>
        <dbReference type="SAM" id="MobiDB-lite"/>
    </source>
</evidence>
<feature type="non-terminal residue" evidence="2">
    <location>
        <position position="1"/>
    </location>
</feature>
<feature type="compositionally biased region" description="Basic and acidic residues" evidence="1">
    <location>
        <begin position="54"/>
        <end position="72"/>
    </location>
</feature>
<keyword evidence="3" id="KW-1185">Reference proteome</keyword>
<feature type="non-terminal residue" evidence="2">
    <location>
        <position position="209"/>
    </location>
</feature>
<protein>
    <submittedName>
        <fullName evidence="2">Uncharacterized protein</fullName>
    </submittedName>
</protein>
<evidence type="ECO:0000313" key="3">
    <source>
        <dbReference type="Proteomes" id="UP000287033"/>
    </source>
</evidence>
<dbReference type="EMBL" id="BEZZ01217844">
    <property type="protein sequence ID" value="GCC47339.1"/>
    <property type="molecule type" value="Genomic_DNA"/>
</dbReference>
<name>A0A401TXH3_CHIPU</name>
<accession>A0A401TXH3</accession>
<dbReference type="Proteomes" id="UP000287033">
    <property type="component" value="Unassembled WGS sequence"/>
</dbReference>
<organism evidence="2 3">
    <name type="scientific">Chiloscyllium punctatum</name>
    <name type="common">Brownbanded bambooshark</name>
    <name type="synonym">Hemiscyllium punctatum</name>
    <dbReference type="NCBI Taxonomy" id="137246"/>
    <lineage>
        <taxon>Eukaryota</taxon>
        <taxon>Metazoa</taxon>
        <taxon>Chordata</taxon>
        <taxon>Craniata</taxon>
        <taxon>Vertebrata</taxon>
        <taxon>Chondrichthyes</taxon>
        <taxon>Elasmobranchii</taxon>
        <taxon>Galeomorphii</taxon>
        <taxon>Galeoidea</taxon>
        <taxon>Orectolobiformes</taxon>
        <taxon>Hemiscylliidae</taxon>
        <taxon>Chiloscyllium</taxon>
    </lineage>
</organism>
<sequence>VKAIGGDNKKTCLSRGDLADLALALGLLASLAELDAVELVECSVFVQVRAQRVDRQPRAGKPDTTRRGHVDTDQNQLRAPKVLSRRLRRDRKPRVHLLQYLGRRQQCLLALALLEEASQHGGHVQFQAAGMGVMARRIADDQIDAVVDPTREVEVALRGQVQQLRRFGSGAVEPGNEHIARKPGTTDDDRKDHTIELGEMTQIVLESGD</sequence>
<proteinExistence type="predicted"/>